<dbReference type="EMBL" id="FNJW01000008">
    <property type="protein sequence ID" value="SDQ35880.1"/>
    <property type="molecule type" value="Genomic_DNA"/>
</dbReference>
<reference evidence="2" key="1">
    <citation type="submission" date="2016-10" db="EMBL/GenBank/DDBJ databases">
        <authorList>
            <person name="Varghese N."/>
            <person name="Submissions S."/>
        </authorList>
    </citation>
    <scope>NUCLEOTIDE SEQUENCE [LARGE SCALE GENOMIC DNA]</scope>
    <source>
        <strain evidence="2">MPL-11</strain>
    </source>
</reference>
<dbReference type="Proteomes" id="UP000199481">
    <property type="component" value="Unassembled WGS sequence"/>
</dbReference>
<dbReference type="RefSeq" id="WP_089977565.1">
    <property type="nucleotide sequence ID" value="NZ_CP084916.1"/>
</dbReference>
<evidence type="ECO:0000313" key="1">
    <source>
        <dbReference type="EMBL" id="SDQ35880.1"/>
    </source>
</evidence>
<evidence type="ECO:0000313" key="2">
    <source>
        <dbReference type="Proteomes" id="UP000199481"/>
    </source>
</evidence>
<name>A0A1H1A8H7_9LACT</name>
<protein>
    <submittedName>
        <fullName evidence="1">Uncharacterized protein</fullName>
    </submittedName>
</protein>
<accession>A0A1H1A8H7</accession>
<organism evidence="1 2">
    <name type="scientific">Carnobacterium viridans</name>
    <dbReference type="NCBI Taxonomy" id="174587"/>
    <lineage>
        <taxon>Bacteria</taxon>
        <taxon>Bacillati</taxon>
        <taxon>Bacillota</taxon>
        <taxon>Bacilli</taxon>
        <taxon>Lactobacillales</taxon>
        <taxon>Carnobacteriaceae</taxon>
        <taxon>Carnobacterium</taxon>
    </lineage>
</organism>
<keyword evidence="2" id="KW-1185">Reference proteome</keyword>
<gene>
    <name evidence="1" type="ORF">SAMN04487752_1955</name>
</gene>
<sequence>MKEDALRITYRSALAATLSLTLASFETRSSAQNGPIALRKLSRNPEEISLSKPENEEPVKLVTGYFWRNRFCL</sequence>
<dbReference type="AlphaFoldDB" id="A0A1H1A8H7"/>
<proteinExistence type="predicted"/>